<accession>A0A8J9YKA7</accession>
<evidence type="ECO:0000313" key="4">
    <source>
        <dbReference type="Proteomes" id="UP000838878"/>
    </source>
</evidence>
<keyword evidence="4" id="KW-1185">Reference proteome</keyword>
<protein>
    <submittedName>
        <fullName evidence="3">Uncharacterized protein</fullName>
    </submittedName>
</protein>
<sequence>MIFTLNFQVLTCLVVYVSCVHAIKVTFGTKNGPIEPPTPEPLPSPQPFRVPAPVWEQRSDDSPDPNAHWRPQLFKPQPRYTEIIFAVPSQPQQLQNNALRFVNSYKPAHQPIQAQPVRDYFTPSQILSSQSLPGIGLRYLVPKYITELQARKEQKKQEDAKHNDIETNDIFGPNKESSSDLLWKYEKDSSKRNLRHTLEGTARPIYVWPAYVQPRH</sequence>
<dbReference type="OrthoDB" id="7789789at2759"/>
<feature type="region of interest" description="Disordered" evidence="1">
    <location>
        <begin position="152"/>
        <end position="173"/>
    </location>
</feature>
<evidence type="ECO:0000256" key="2">
    <source>
        <dbReference type="SAM" id="SignalP"/>
    </source>
</evidence>
<reference evidence="3" key="1">
    <citation type="submission" date="2021-12" db="EMBL/GenBank/DDBJ databases">
        <authorList>
            <person name="Martin H S."/>
        </authorList>
    </citation>
    <scope>NUCLEOTIDE SEQUENCE</scope>
</reference>
<proteinExistence type="predicted"/>
<name>A0A8J9YKA7_9NEOP</name>
<feature type="signal peptide" evidence="2">
    <location>
        <begin position="1"/>
        <end position="22"/>
    </location>
</feature>
<evidence type="ECO:0000256" key="1">
    <source>
        <dbReference type="SAM" id="MobiDB-lite"/>
    </source>
</evidence>
<feature type="compositionally biased region" description="Basic and acidic residues" evidence="1">
    <location>
        <begin position="152"/>
        <end position="165"/>
    </location>
</feature>
<organism evidence="3 4">
    <name type="scientific">Brenthis ino</name>
    <name type="common">lesser marbled fritillary</name>
    <dbReference type="NCBI Taxonomy" id="405034"/>
    <lineage>
        <taxon>Eukaryota</taxon>
        <taxon>Metazoa</taxon>
        <taxon>Ecdysozoa</taxon>
        <taxon>Arthropoda</taxon>
        <taxon>Hexapoda</taxon>
        <taxon>Insecta</taxon>
        <taxon>Pterygota</taxon>
        <taxon>Neoptera</taxon>
        <taxon>Endopterygota</taxon>
        <taxon>Lepidoptera</taxon>
        <taxon>Glossata</taxon>
        <taxon>Ditrysia</taxon>
        <taxon>Papilionoidea</taxon>
        <taxon>Nymphalidae</taxon>
        <taxon>Heliconiinae</taxon>
        <taxon>Argynnini</taxon>
        <taxon>Brenthis</taxon>
    </lineage>
</organism>
<feature type="non-terminal residue" evidence="3">
    <location>
        <position position="216"/>
    </location>
</feature>
<gene>
    <name evidence="3" type="ORF">BINO364_LOCUS14051</name>
</gene>
<dbReference type="AlphaFoldDB" id="A0A8J9YKA7"/>
<dbReference type="EMBL" id="OV170227">
    <property type="protein sequence ID" value="CAH0728881.1"/>
    <property type="molecule type" value="Genomic_DNA"/>
</dbReference>
<dbReference type="Proteomes" id="UP000838878">
    <property type="component" value="Chromosome 7"/>
</dbReference>
<keyword evidence="2" id="KW-0732">Signal</keyword>
<feature type="chain" id="PRO_5035448596" evidence="2">
    <location>
        <begin position="23"/>
        <end position="216"/>
    </location>
</feature>
<evidence type="ECO:0000313" key="3">
    <source>
        <dbReference type="EMBL" id="CAH0728881.1"/>
    </source>
</evidence>